<organism evidence="8 9">
    <name type="scientific">Penicillium steckii</name>
    <dbReference type="NCBI Taxonomy" id="303698"/>
    <lineage>
        <taxon>Eukaryota</taxon>
        <taxon>Fungi</taxon>
        <taxon>Dikarya</taxon>
        <taxon>Ascomycota</taxon>
        <taxon>Pezizomycotina</taxon>
        <taxon>Eurotiomycetes</taxon>
        <taxon>Eurotiomycetidae</taxon>
        <taxon>Eurotiales</taxon>
        <taxon>Aspergillaceae</taxon>
        <taxon>Penicillium</taxon>
    </lineage>
</organism>
<comment type="caution">
    <text evidence="8">The sequence shown here is derived from an EMBL/GenBank/DDBJ whole genome shotgun (WGS) entry which is preliminary data.</text>
</comment>
<dbReference type="Proteomes" id="UP000191285">
    <property type="component" value="Unassembled WGS sequence"/>
</dbReference>
<keyword evidence="2" id="KW-0813">Transport</keyword>
<keyword evidence="4 7" id="KW-1133">Transmembrane helix</keyword>
<evidence type="ECO:0000256" key="2">
    <source>
        <dbReference type="ARBA" id="ARBA00022448"/>
    </source>
</evidence>
<keyword evidence="5 7" id="KW-0472">Membrane</keyword>
<feature type="region of interest" description="Disordered" evidence="6">
    <location>
        <begin position="1"/>
        <end position="44"/>
    </location>
</feature>
<dbReference type="Gene3D" id="1.20.1250.20">
    <property type="entry name" value="MFS general substrate transporter like domains"/>
    <property type="match status" value="1"/>
</dbReference>
<dbReference type="EMBL" id="MLKD01000001">
    <property type="protein sequence ID" value="OQE31849.1"/>
    <property type="molecule type" value="Genomic_DNA"/>
</dbReference>
<dbReference type="Pfam" id="PF07690">
    <property type="entry name" value="MFS_1"/>
    <property type="match status" value="1"/>
</dbReference>
<sequence>MSGEKKAEDSDAIQVFSKEETRGQFVEPDEKPSQQKKVVDQRETDDTSYFYNKNKDNVQPLTPELEGKLVRKNFWYLLAQTWWISLLIHLDKSTLSSASTMGIFDDVDMTKNEYNQLFMLFYAGYLIALWPGAYISQRVGHKYFITGSLFLWALLLGVHPAVKTGKQMMAVRFLLGMTESQIVPSTAVLHQSFFPPRKSPWVQLLWWSFGSLANVLLTMVSYKLIVDDNNNSLAGSLSSWKWLHIVCTVLTFAIFVPLLIFLPNSPVDAKWLSIEEKVHTIEIMRNTHSGVSNSTFRWSQVRECFTDPKSWLFIFHMFFNELPNNTSQQLPLIIVGFGFTPAQSALFNIIKPLWGMILILMSAALLYGTRIGTGYTCAISYIPCLIGGIIELSSPWSNKVALVLGTQISTFKPSYLLGLNWAGTTTTGHTKKLCLMTSCIVAASVANMISPEFWESKYQPQYTLPWAFMTAFWVISPAMCIIIRFCLQRENRRREKLISESDSESERYEVIEAGNEVIKIDDRDRDCTDRQNLKFIYPL</sequence>
<dbReference type="GO" id="GO:0022857">
    <property type="term" value="F:transmembrane transporter activity"/>
    <property type="evidence" value="ECO:0007669"/>
    <property type="project" value="InterPro"/>
</dbReference>
<feature type="transmembrane region" description="Helical" evidence="7">
    <location>
        <begin position="466"/>
        <end position="487"/>
    </location>
</feature>
<keyword evidence="3 7" id="KW-0812">Transmembrane</keyword>
<dbReference type="AlphaFoldDB" id="A0A1V6U172"/>
<feature type="transmembrane region" description="Helical" evidence="7">
    <location>
        <begin position="242"/>
        <end position="262"/>
    </location>
</feature>
<evidence type="ECO:0008006" key="10">
    <source>
        <dbReference type="Google" id="ProtNLM"/>
    </source>
</evidence>
<evidence type="ECO:0000256" key="5">
    <source>
        <dbReference type="ARBA" id="ARBA00023136"/>
    </source>
</evidence>
<dbReference type="OrthoDB" id="6730379at2759"/>
<dbReference type="PANTHER" id="PTHR43791:SF103">
    <property type="entry name" value="MAJOR FACILITATOR SUPERFAMILY (MFS) PROFILE DOMAIN-CONTAINING PROTEIN-RELATED"/>
    <property type="match status" value="1"/>
</dbReference>
<dbReference type="InterPro" id="IPR036259">
    <property type="entry name" value="MFS_trans_sf"/>
</dbReference>
<reference evidence="9" key="1">
    <citation type="journal article" date="2017" name="Nat. Microbiol.">
        <title>Global analysis of biosynthetic gene clusters reveals vast potential of secondary metabolite production in Penicillium species.</title>
        <authorList>
            <person name="Nielsen J.C."/>
            <person name="Grijseels S."/>
            <person name="Prigent S."/>
            <person name="Ji B."/>
            <person name="Dainat J."/>
            <person name="Nielsen K.F."/>
            <person name="Frisvad J.C."/>
            <person name="Workman M."/>
            <person name="Nielsen J."/>
        </authorList>
    </citation>
    <scope>NUCLEOTIDE SEQUENCE [LARGE SCALE GENOMIC DNA]</scope>
    <source>
        <strain evidence="9">IBT 24891</strain>
    </source>
</reference>
<feature type="transmembrane region" description="Helical" evidence="7">
    <location>
        <begin position="117"/>
        <end position="136"/>
    </location>
</feature>
<evidence type="ECO:0000313" key="8">
    <source>
        <dbReference type="EMBL" id="OQE31849.1"/>
    </source>
</evidence>
<feature type="transmembrane region" description="Helical" evidence="7">
    <location>
        <begin position="143"/>
        <end position="162"/>
    </location>
</feature>
<evidence type="ECO:0000256" key="7">
    <source>
        <dbReference type="SAM" id="Phobius"/>
    </source>
</evidence>
<accession>A0A1V6U172</accession>
<feature type="transmembrane region" description="Helical" evidence="7">
    <location>
        <begin position="433"/>
        <end position="454"/>
    </location>
</feature>
<evidence type="ECO:0000313" key="9">
    <source>
        <dbReference type="Proteomes" id="UP000191285"/>
    </source>
</evidence>
<dbReference type="PANTHER" id="PTHR43791">
    <property type="entry name" value="PERMEASE-RELATED"/>
    <property type="match status" value="1"/>
</dbReference>
<comment type="subcellular location">
    <subcellularLocation>
        <location evidence="1">Membrane</location>
        <topology evidence="1">Multi-pass membrane protein</topology>
    </subcellularLocation>
</comment>
<evidence type="ECO:0000256" key="1">
    <source>
        <dbReference type="ARBA" id="ARBA00004141"/>
    </source>
</evidence>
<keyword evidence="9" id="KW-1185">Reference proteome</keyword>
<name>A0A1V6U172_9EURO</name>
<evidence type="ECO:0000256" key="6">
    <source>
        <dbReference type="SAM" id="MobiDB-lite"/>
    </source>
</evidence>
<feature type="compositionally biased region" description="Basic and acidic residues" evidence="6">
    <location>
        <begin position="17"/>
        <end position="44"/>
    </location>
</feature>
<gene>
    <name evidence="8" type="ORF">PENSTE_c001G00506</name>
</gene>
<feature type="transmembrane region" description="Helical" evidence="7">
    <location>
        <begin position="74"/>
        <end position="90"/>
    </location>
</feature>
<evidence type="ECO:0000256" key="4">
    <source>
        <dbReference type="ARBA" id="ARBA00022989"/>
    </source>
</evidence>
<feature type="transmembrane region" description="Helical" evidence="7">
    <location>
        <begin position="204"/>
        <end position="222"/>
    </location>
</feature>
<protein>
    <recommendedName>
        <fullName evidence="10">Major facilitator superfamily (MFS) profile domain-containing protein</fullName>
    </recommendedName>
</protein>
<dbReference type="SUPFAM" id="SSF103473">
    <property type="entry name" value="MFS general substrate transporter"/>
    <property type="match status" value="1"/>
</dbReference>
<proteinExistence type="predicted"/>
<dbReference type="InterPro" id="IPR011701">
    <property type="entry name" value="MFS"/>
</dbReference>
<feature type="transmembrane region" description="Helical" evidence="7">
    <location>
        <begin position="349"/>
        <end position="368"/>
    </location>
</feature>
<dbReference type="GO" id="GO:0016020">
    <property type="term" value="C:membrane"/>
    <property type="evidence" value="ECO:0007669"/>
    <property type="project" value="UniProtKB-SubCell"/>
</dbReference>
<evidence type="ECO:0000256" key="3">
    <source>
        <dbReference type="ARBA" id="ARBA00022692"/>
    </source>
</evidence>
<dbReference type="STRING" id="303698.A0A1V6U172"/>